<evidence type="ECO:0000256" key="7">
    <source>
        <dbReference type="ARBA" id="ARBA00022741"/>
    </source>
</evidence>
<sequence length="730" mass="82748">MSIKLTVAAKARATAFAELTLAALINHYEPTSPIAFAFVDEPLVDKAQPESKCALDINGTLYYGDAAFTALAERFPQSAYGADLKSKYSDEWIKFAFSSLIVKDFKQITPALEKLESHLNFRSFVVGTYTPNIADAAVWGTLRSNVVVSSAVKSGSYINIARWYKFLEAHPHFGGSVDTYNKEVTEIRKAAKSGQKKESKASFDIDLIDAQEGKVVTRFPPEPSGYLHIGHAKAALLNQYFAQLYKGKLIIRFDDTNPSKEKVEFEESIVEDLELLGIKGDMVTHSSDYFDTMYDYAIQLIKEGKAYVDDTPVEKMREERGEGIASARRDRTVEENLKFFDEMKNATEIGLKSTLRAKISVDDNNKALRDPVIYRTNLTPHHRTGTQWKMYPTYDFCVPIVDSLEGVTHALRTIEYRDRNPQYAWFLENLHIRKVHIWDFARVNFQRTLLSKRKLQWFVDNNKVTGWDDPRFPTVRGVRRRGMTVEGLRSFILATGPSKNIINLEWSLIWATNKKVIDPIAPRHTAITLKNAVKVTLSGGPEKPYSEEKPKHKKNPALGNKTVWFSSNLLIDQEDAALTKDGEEVTLMDWGNAIFDKVIKDDAGVVTAIEGRLHLEGDFKKTEKKLTWLADVADLTPVELVDFDHLINKDKIEEDENFEDFLTEFTEFKTQAIADVNLRTAKKGEILQFERKGYFRIDEPFSEATGKAVLFTIPDGKVVNRYGAKQVTAN</sequence>
<dbReference type="PRINTS" id="PR00987">
    <property type="entry name" value="TRNASYNTHGLU"/>
</dbReference>
<dbReference type="PANTHER" id="PTHR43097:SF5">
    <property type="entry name" value="GLUTAMATE--TRNA LIGASE"/>
    <property type="match status" value="1"/>
</dbReference>
<keyword evidence="5" id="KW-0597">Phosphoprotein</keyword>
<comment type="similarity">
    <text evidence="2">Belongs to the class-I aminoacyl-tRNA synthetase family. Glutamate--tRNA ligase type 2 subfamily.</text>
</comment>
<comment type="catalytic activity">
    <reaction evidence="12">
        <text>tRNA(Glu) + L-glutamate + ATP = L-glutamyl-tRNA(Glu) + AMP + diphosphate</text>
        <dbReference type="Rhea" id="RHEA:23540"/>
        <dbReference type="Rhea" id="RHEA-COMP:9663"/>
        <dbReference type="Rhea" id="RHEA-COMP:9680"/>
        <dbReference type="ChEBI" id="CHEBI:29985"/>
        <dbReference type="ChEBI" id="CHEBI:30616"/>
        <dbReference type="ChEBI" id="CHEBI:33019"/>
        <dbReference type="ChEBI" id="CHEBI:78442"/>
        <dbReference type="ChEBI" id="CHEBI:78520"/>
        <dbReference type="ChEBI" id="CHEBI:456215"/>
        <dbReference type="EC" id="6.1.1.17"/>
    </reaction>
</comment>
<dbReference type="Pfam" id="PF03950">
    <property type="entry name" value="tRNA-synt_1c_C"/>
    <property type="match status" value="1"/>
</dbReference>
<feature type="domain" description="tRNA synthetases class I (E and Q) anti-codon binding" evidence="16">
    <location>
        <begin position="626"/>
        <end position="698"/>
    </location>
</feature>
<dbReference type="GO" id="GO:0006424">
    <property type="term" value="P:glutamyl-tRNA aminoacylation"/>
    <property type="evidence" value="ECO:0007669"/>
    <property type="project" value="InterPro"/>
</dbReference>
<evidence type="ECO:0000256" key="10">
    <source>
        <dbReference type="ARBA" id="ARBA00023146"/>
    </source>
</evidence>
<dbReference type="InterPro" id="IPR020061">
    <property type="entry name" value="Glu_tRNA_lig_a-bdl"/>
</dbReference>
<dbReference type="OrthoDB" id="10250478at2759"/>
<evidence type="ECO:0000259" key="14">
    <source>
        <dbReference type="Pfam" id="PF00749"/>
    </source>
</evidence>
<gene>
    <name evidence="17" type="ORF">SAPINGB_P002888</name>
</gene>
<evidence type="ECO:0000256" key="9">
    <source>
        <dbReference type="ARBA" id="ARBA00022917"/>
    </source>
</evidence>
<dbReference type="Gene3D" id="1.10.1160.10">
    <property type="entry name" value="Glutamyl-trna Synthetase, Domain 2"/>
    <property type="match status" value="1"/>
</dbReference>
<dbReference type="HAMAP" id="MF_02076">
    <property type="entry name" value="Glu_tRNA_synth_type2"/>
    <property type="match status" value="1"/>
</dbReference>
<dbReference type="InterPro" id="IPR020059">
    <property type="entry name" value="Glu/Gln-tRNA-synth_Ib_codon-bd"/>
</dbReference>
<dbReference type="PROSITE" id="PS00178">
    <property type="entry name" value="AA_TRNA_LIGASE_I"/>
    <property type="match status" value="1"/>
</dbReference>
<evidence type="ECO:0000256" key="6">
    <source>
        <dbReference type="ARBA" id="ARBA00022598"/>
    </source>
</evidence>
<protein>
    <recommendedName>
        <fullName evidence="3">glutamate--tRNA ligase</fullName>
        <ecNumber evidence="3">6.1.1.17</ecNumber>
    </recommendedName>
    <alternativeName>
        <fullName evidence="11">Glutamyl-tRNA synthetase</fullName>
    </alternativeName>
</protein>
<evidence type="ECO:0000259" key="16">
    <source>
        <dbReference type="Pfam" id="PF20974"/>
    </source>
</evidence>
<dbReference type="Gene3D" id="2.40.240.10">
    <property type="entry name" value="Ribosomal Protein L25, Chain P"/>
    <property type="match status" value="2"/>
</dbReference>
<dbReference type="InterPro" id="IPR036282">
    <property type="entry name" value="Glutathione-S-Trfase_C_sf"/>
</dbReference>
<dbReference type="InterPro" id="IPR050132">
    <property type="entry name" value="Gln/Glu-tRNA_Ligase"/>
</dbReference>
<dbReference type="Gene3D" id="3.90.800.10">
    <property type="entry name" value="Glutamyl-tRNA Synthetase, Domain 3"/>
    <property type="match status" value="1"/>
</dbReference>
<dbReference type="GO" id="GO:0004818">
    <property type="term" value="F:glutamate-tRNA ligase activity"/>
    <property type="evidence" value="ECO:0007669"/>
    <property type="project" value="UniProtKB-EC"/>
</dbReference>
<dbReference type="RefSeq" id="XP_031853497.1">
    <property type="nucleotide sequence ID" value="XM_031997606.1"/>
</dbReference>
<dbReference type="SUPFAM" id="SSF47616">
    <property type="entry name" value="GST C-terminal domain-like"/>
    <property type="match status" value="1"/>
</dbReference>
<name>A0A5E8BIV0_9ASCO</name>
<reference evidence="17 18" key="1">
    <citation type="submission" date="2019-09" db="EMBL/GenBank/DDBJ databases">
        <authorList>
            <person name="Brejova B."/>
        </authorList>
    </citation>
    <scope>NUCLEOTIDE SEQUENCE [LARGE SCALE GENOMIC DNA]</scope>
</reference>
<keyword evidence="4" id="KW-0963">Cytoplasm</keyword>
<evidence type="ECO:0000256" key="2">
    <source>
        <dbReference type="ARBA" id="ARBA00008927"/>
    </source>
</evidence>
<evidence type="ECO:0000256" key="13">
    <source>
        <dbReference type="RuleBase" id="RU363037"/>
    </source>
</evidence>
<comment type="subcellular location">
    <subcellularLocation>
        <location evidence="1">Cytoplasm</location>
    </subcellularLocation>
</comment>
<dbReference type="Pfam" id="PF20974">
    <property type="entry name" value="tRNA-synt_1c_C2"/>
    <property type="match status" value="1"/>
</dbReference>
<dbReference type="GeneID" id="43581706"/>
<dbReference type="InterPro" id="IPR001412">
    <property type="entry name" value="aa-tRNA-synth_I_CS"/>
</dbReference>
<dbReference type="GO" id="GO:1990825">
    <property type="term" value="F:sequence-specific mRNA binding"/>
    <property type="evidence" value="ECO:0007669"/>
    <property type="project" value="UniProtKB-ARBA"/>
</dbReference>
<dbReference type="GO" id="GO:0005829">
    <property type="term" value="C:cytosol"/>
    <property type="evidence" value="ECO:0007669"/>
    <property type="project" value="TreeGrafter"/>
</dbReference>
<dbReference type="Gene3D" id="3.40.30.70">
    <property type="match status" value="1"/>
</dbReference>
<evidence type="ECO:0000256" key="4">
    <source>
        <dbReference type="ARBA" id="ARBA00022490"/>
    </source>
</evidence>
<dbReference type="SUPFAM" id="SSF52374">
    <property type="entry name" value="Nucleotidylyl transferase"/>
    <property type="match status" value="1"/>
</dbReference>
<dbReference type="InterPro" id="IPR020056">
    <property type="entry name" value="Rbsml_bL25/Gln-tRNA_synth_N"/>
</dbReference>
<dbReference type="FunFam" id="3.90.800.10:FF:000001">
    <property type="entry name" value="Glutamine--tRNA ligase"/>
    <property type="match status" value="1"/>
</dbReference>
<dbReference type="FunFam" id="2.40.240.10:FF:000004">
    <property type="entry name" value="Glutamyl-tRNA synthetase, cytoplasmic"/>
    <property type="match status" value="1"/>
</dbReference>
<dbReference type="InterPro" id="IPR049437">
    <property type="entry name" value="tRNA-synt_1c_C2"/>
</dbReference>
<dbReference type="InterPro" id="IPR004526">
    <property type="entry name" value="Glu-tRNA-synth_arc/euk"/>
</dbReference>
<keyword evidence="8 13" id="KW-0067">ATP-binding</keyword>
<evidence type="ECO:0000256" key="8">
    <source>
        <dbReference type="ARBA" id="ARBA00022840"/>
    </source>
</evidence>
<evidence type="ECO:0000256" key="12">
    <source>
        <dbReference type="ARBA" id="ARBA00048351"/>
    </source>
</evidence>
<dbReference type="SUPFAM" id="SSF50715">
    <property type="entry name" value="Ribosomal protein L25-like"/>
    <property type="match status" value="1"/>
</dbReference>
<dbReference type="Pfam" id="PF00749">
    <property type="entry name" value="tRNA-synt_1c"/>
    <property type="match status" value="1"/>
</dbReference>
<dbReference type="EMBL" id="CABVLU010000002">
    <property type="protein sequence ID" value="VVT50812.1"/>
    <property type="molecule type" value="Genomic_DNA"/>
</dbReference>
<dbReference type="InterPro" id="IPR020058">
    <property type="entry name" value="Glu/Gln-tRNA-synth_Ib_cat-dom"/>
</dbReference>
<keyword evidence="10 13" id="KW-0030">Aminoacyl-tRNA synthetase</keyword>
<keyword evidence="18" id="KW-1185">Reference proteome</keyword>
<dbReference type="AlphaFoldDB" id="A0A5E8BIV0"/>
<dbReference type="GO" id="GO:0017102">
    <property type="term" value="C:methionyl glutamyl tRNA synthetase complex"/>
    <property type="evidence" value="ECO:0007669"/>
    <property type="project" value="UniProtKB-ARBA"/>
</dbReference>
<dbReference type="InterPro" id="IPR000924">
    <property type="entry name" value="Glu/Gln-tRNA-synth"/>
</dbReference>
<dbReference type="CDD" id="cd00807">
    <property type="entry name" value="GlnRS_core"/>
    <property type="match status" value="1"/>
</dbReference>
<evidence type="ECO:0000256" key="11">
    <source>
        <dbReference type="ARBA" id="ARBA00030865"/>
    </source>
</evidence>
<dbReference type="EC" id="6.1.1.17" evidence="3"/>
<evidence type="ECO:0000256" key="1">
    <source>
        <dbReference type="ARBA" id="ARBA00004496"/>
    </source>
</evidence>
<dbReference type="Gene3D" id="1.20.1050.10">
    <property type="match status" value="1"/>
</dbReference>
<accession>A0A5E8BIV0</accession>
<feature type="domain" description="Glutamyl/glutaminyl-tRNA synthetase class Ib catalytic" evidence="14">
    <location>
        <begin position="214"/>
        <end position="518"/>
    </location>
</feature>
<dbReference type="Gene3D" id="3.40.50.620">
    <property type="entry name" value="HUPs"/>
    <property type="match status" value="1"/>
</dbReference>
<evidence type="ECO:0000256" key="5">
    <source>
        <dbReference type="ARBA" id="ARBA00022553"/>
    </source>
</evidence>
<dbReference type="GO" id="GO:0010494">
    <property type="term" value="C:cytoplasmic stress granule"/>
    <property type="evidence" value="ECO:0007669"/>
    <property type="project" value="UniProtKB-ARBA"/>
</dbReference>
<dbReference type="NCBIfam" id="TIGR00463">
    <property type="entry name" value="gltX_arch"/>
    <property type="match status" value="1"/>
</dbReference>
<dbReference type="PANTHER" id="PTHR43097">
    <property type="entry name" value="GLUTAMINE-TRNA LIGASE"/>
    <property type="match status" value="1"/>
</dbReference>
<evidence type="ECO:0000313" key="17">
    <source>
        <dbReference type="EMBL" id="VVT50812.1"/>
    </source>
</evidence>
<evidence type="ECO:0000313" key="18">
    <source>
        <dbReference type="Proteomes" id="UP000398389"/>
    </source>
</evidence>
<dbReference type="InterPro" id="IPR014729">
    <property type="entry name" value="Rossmann-like_a/b/a_fold"/>
</dbReference>
<dbReference type="GO" id="GO:0005524">
    <property type="term" value="F:ATP binding"/>
    <property type="evidence" value="ECO:0007669"/>
    <property type="project" value="UniProtKB-KW"/>
</dbReference>
<keyword evidence="6 13" id="KW-0436">Ligase</keyword>
<keyword evidence="9 13" id="KW-0648">Protein biosynthesis</keyword>
<keyword evidence="7 13" id="KW-0547">Nucleotide-binding</keyword>
<evidence type="ECO:0000259" key="15">
    <source>
        <dbReference type="Pfam" id="PF03950"/>
    </source>
</evidence>
<feature type="domain" description="Glutamyl/glutaminyl-tRNA synthetase class Ib anti-codon binding" evidence="15">
    <location>
        <begin position="521"/>
        <end position="613"/>
    </location>
</feature>
<dbReference type="InterPro" id="IPR011035">
    <property type="entry name" value="Ribosomal_bL25/Gln-tRNA_synth"/>
</dbReference>
<proteinExistence type="inferred from homology"/>
<organism evidence="17 18">
    <name type="scientific">Magnusiomyces paraingens</name>
    <dbReference type="NCBI Taxonomy" id="2606893"/>
    <lineage>
        <taxon>Eukaryota</taxon>
        <taxon>Fungi</taxon>
        <taxon>Dikarya</taxon>
        <taxon>Ascomycota</taxon>
        <taxon>Saccharomycotina</taxon>
        <taxon>Dipodascomycetes</taxon>
        <taxon>Dipodascales</taxon>
        <taxon>Dipodascaceae</taxon>
        <taxon>Magnusiomyces</taxon>
    </lineage>
</organism>
<dbReference type="FunFam" id="1.10.1160.10:FF:000001">
    <property type="entry name" value="Glutamine--tRNA ligase"/>
    <property type="match status" value="1"/>
</dbReference>
<dbReference type="Proteomes" id="UP000398389">
    <property type="component" value="Unassembled WGS sequence"/>
</dbReference>
<dbReference type="FunFam" id="3.40.50.620:FF:000070">
    <property type="entry name" value="Bifunctional glutamate/proline--tRNA ligase"/>
    <property type="match status" value="1"/>
</dbReference>
<evidence type="ECO:0000256" key="3">
    <source>
        <dbReference type="ARBA" id="ARBA00012835"/>
    </source>
</evidence>